<evidence type="ECO:0000313" key="6">
    <source>
        <dbReference type="Proteomes" id="UP000288805"/>
    </source>
</evidence>
<reference evidence="5 6" key="1">
    <citation type="journal article" date="2018" name="PLoS Genet.">
        <title>Population sequencing reveals clonal diversity and ancestral inbreeding in the grapevine cultivar Chardonnay.</title>
        <authorList>
            <person name="Roach M.J."/>
            <person name="Johnson D.L."/>
            <person name="Bohlmann J."/>
            <person name="van Vuuren H.J."/>
            <person name="Jones S.J."/>
            <person name="Pretorius I.S."/>
            <person name="Schmidt S.A."/>
            <person name="Borneman A.R."/>
        </authorList>
    </citation>
    <scope>NUCLEOTIDE SEQUENCE [LARGE SCALE GENOMIC DNA]</scope>
    <source>
        <strain evidence="6">cv. Chardonnay</strain>
        <tissue evidence="5">Leaf</tissue>
    </source>
</reference>
<dbReference type="InterPro" id="IPR005299">
    <property type="entry name" value="MeTrfase_7"/>
</dbReference>
<dbReference type="Pfam" id="PF03492">
    <property type="entry name" value="Methyltransf_7"/>
    <property type="match status" value="3"/>
</dbReference>
<dbReference type="GO" id="GO:0008168">
    <property type="term" value="F:methyltransferase activity"/>
    <property type="evidence" value="ECO:0007669"/>
    <property type="project" value="UniProtKB-KW"/>
</dbReference>
<dbReference type="InterPro" id="IPR042086">
    <property type="entry name" value="MeTrfase_capping"/>
</dbReference>
<evidence type="ECO:0000313" key="5">
    <source>
        <dbReference type="EMBL" id="RVW48272.1"/>
    </source>
</evidence>
<proteinExistence type="predicted"/>
<sequence length="391" mass="43775">MKKGNICLSKARPPGVFKAYFEQFEKDFTLFLRSRAEEIVPGGGMVLTILGSIQSHNPCCIWELVGITLNDMVLQRKSEGSFTLKRLQNSNVDSDANMTRDKYTRGEIVAGEPILKSHFGKEIIDDPFARFTDKTRDALLNTLIVVSQMLDAISHHLHPLEPFYEEVKKEKGGRFGACFIVGTPGSFYGSLFPNNTMHFVRSSYSSIGCLRPAIDPFYTLYSWVPKELGTGQVMNKGNICIAKTSSPGVFKAYYEQFERDLTLFLESRAEEIVPGGGMLLTVMGRIQSNDPCSIWELVGITLNDMVLQGLIQEAKLDSSNLPYYAPTAEEYPRGEFVANNIRAGGEPILKSHFGEEISDDLFARFANKVIDCMAREKRQYLNLVISLTKKA</sequence>
<dbReference type="Proteomes" id="UP000288805">
    <property type="component" value="Unassembled WGS sequence"/>
</dbReference>
<comment type="caution">
    <text evidence="5">The sequence shown here is derived from an EMBL/GenBank/DDBJ whole genome shotgun (WGS) entry which is preliminary data.</text>
</comment>
<evidence type="ECO:0000256" key="1">
    <source>
        <dbReference type="ARBA" id="ARBA00022603"/>
    </source>
</evidence>
<dbReference type="PANTHER" id="PTHR31009">
    <property type="entry name" value="S-ADENOSYL-L-METHIONINE:CARBOXYL METHYLTRANSFERASE FAMILY PROTEIN"/>
    <property type="match status" value="1"/>
</dbReference>
<evidence type="ECO:0000256" key="4">
    <source>
        <dbReference type="ARBA" id="ARBA00022842"/>
    </source>
</evidence>
<protein>
    <submittedName>
        <fullName evidence="5">Salicylate carboxymethyltransferase</fullName>
    </submittedName>
</protein>
<accession>A0A438EKQ5</accession>
<dbReference type="GO" id="GO:0032259">
    <property type="term" value="P:methylation"/>
    <property type="evidence" value="ECO:0007669"/>
    <property type="project" value="UniProtKB-KW"/>
</dbReference>
<dbReference type="AlphaFoldDB" id="A0A438EKQ5"/>
<organism evidence="5 6">
    <name type="scientific">Vitis vinifera</name>
    <name type="common">Grape</name>
    <dbReference type="NCBI Taxonomy" id="29760"/>
    <lineage>
        <taxon>Eukaryota</taxon>
        <taxon>Viridiplantae</taxon>
        <taxon>Streptophyta</taxon>
        <taxon>Embryophyta</taxon>
        <taxon>Tracheophyta</taxon>
        <taxon>Spermatophyta</taxon>
        <taxon>Magnoliopsida</taxon>
        <taxon>eudicotyledons</taxon>
        <taxon>Gunneridae</taxon>
        <taxon>Pentapetalae</taxon>
        <taxon>rosids</taxon>
        <taxon>Vitales</taxon>
        <taxon>Vitaceae</taxon>
        <taxon>Viteae</taxon>
        <taxon>Vitis</taxon>
    </lineage>
</organism>
<dbReference type="InterPro" id="IPR029063">
    <property type="entry name" value="SAM-dependent_MTases_sf"/>
</dbReference>
<keyword evidence="4" id="KW-0460">Magnesium</keyword>
<dbReference type="GO" id="GO:0046872">
    <property type="term" value="F:metal ion binding"/>
    <property type="evidence" value="ECO:0007669"/>
    <property type="project" value="UniProtKB-KW"/>
</dbReference>
<dbReference type="EMBL" id="QGNW01001255">
    <property type="protein sequence ID" value="RVW48272.1"/>
    <property type="molecule type" value="Genomic_DNA"/>
</dbReference>
<keyword evidence="1 5" id="KW-0489">Methyltransferase</keyword>
<evidence type="ECO:0000256" key="3">
    <source>
        <dbReference type="ARBA" id="ARBA00022723"/>
    </source>
</evidence>
<keyword evidence="3" id="KW-0479">Metal-binding</keyword>
<evidence type="ECO:0000256" key="2">
    <source>
        <dbReference type="ARBA" id="ARBA00022679"/>
    </source>
</evidence>
<dbReference type="Gene3D" id="3.40.50.150">
    <property type="entry name" value="Vaccinia Virus protein VP39"/>
    <property type="match status" value="2"/>
</dbReference>
<gene>
    <name evidence="5" type="primary">SAMT_4</name>
    <name evidence="5" type="ORF">CK203_069627</name>
</gene>
<keyword evidence="2 5" id="KW-0808">Transferase</keyword>
<name>A0A438EKQ5_VITVI</name>
<dbReference type="Gene3D" id="1.10.1200.270">
    <property type="entry name" value="Methyltransferase, alpha-helical capping domain"/>
    <property type="match status" value="2"/>
</dbReference>
<dbReference type="SUPFAM" id="SSF53335">
    <property type="entry name" value="S-adenosyl-L-methionine-dependent methyltransferases"/>
    <property type="match status" value="2"/>
</dbReference>